<dbReference type="InterPro" id="IPR026843">
    <property type="entry name" value="SbcD_C"/>
</dbReference>
<dbReference type="GO" id="GO:0004519">
    <property type="term" value="F:endonuclease activity"/>
    <property type="evidence" value="ECO:0007669"/>
    <property type="project" value="UniProtKB-KW"/>
</dbReference>
<comment type="function">
    <text evidence="7">SbcCD cleaves DNA hairpin structures. These structures can inhibit DNA replication and are intermediates in certain DNA recombination reactions. The complex acts as a 3'-&gt;5' double strand exonuclease that can open hairpins. It also has a 5' single-strand endonuclease activity.</text>
</comment>
<evidence type="ECO:0000256" key="2">
    <source>
        <dbReference type="ARBA" id="ARBA00011322"/>
    </source>
</evidence>
<name>A0A9X1V4C3_9FLAO</name>
<dbReference type="Pfam" id="PF00149">
    <property type="entry name" value="Metallophos"/>
    <property type="match status" value="1"/>
</dbReference>
<dbReference type="SUPFAM" id="SSF56300">
    <property type="entry name" value="Metallo-dependent phosphatases"/>
    <property type="match status" value="1"/>
</dbReference>
<keyword evidence="6 7" id="KW-0269">Exonuclease</keyword>
<keyword evidence="4 7" id="KW-0540">Nuclease</keyword>
<dbReference type="InterPro" id="IPR050535">
    <property type="entry name" value="DNA_Repair-Maintenance_Comp"/>
</dbReference>
<keyword evidence="7" id="KW-0255">Endonuclease</keyword>
<comment type="caution">
    <text evidence="10">The sequence shown here is derived from an EMBL/GenBank/DDBJ whole genome shotgun (WGS) entry which is preliminary data.</text>
</comment>
<keyword evidence="7" id="KW-0235">DNA replication</keyword>
<evidence type="ECO:0000259" key="8">
    <source>
        <dbReference type="Pfam" id="PF00149"/>
    </source>
</evidence>
<dbReference type="InterPro" id="IPR041796">
    <property type="entry name" value="Mre11_N"/>
</dbReference>
<dbReference type="AlphaFoldDB" id="A0A9X1V4C3"/>
<dbReference type="EMBL" id="JAKVTV010000005">
    <property type="protein sequence ID" value="MCH4824237.1"/>
    <property type="molecule type" value="Genomic_DNA"/>
</dbReference>
<gene>
    <name evidence="7" type="primary">sbcD</name>
    <name evidence="10" type="ORF">ML462_13750</name>
</gene>
<dbReference type="Pfam" id="PF12320">
    <property type="entry name" value="SbcD_C"/>
    <property type="match status" value="1"/>
</dbReference>
<sequence>MKILHTADWHIGKKLHKHELSEDFDFFIHWLIEYIRRENINVLLISGDIFDLANPSSDARKQYYQALVKLQQLDCKIIATGGNHDSPAMLNAPGDLLRALDMEIIGGLPEKLEDTIIPVYNRQNEIELVVAAIPYLRDSDLRSGAGASNYEDRLEAIREGIKNIFRSAAEICQEKYAGIPVIAMGHLYTAGIQTSESERDIQIGNLAAFQASQFGAYFSYVALGHIHKPQKVNAEIPVFYSGSPIPLSFSERKDEKSVLIIDTDKGFQPESIGLPNFRKLIRLSGNLEELQMKLNGLENRSELTSLIEVDLVEEQYDAQKIYALDSLVNDFNREGFEIVKQRVQFKNRVHGAAELYEKEQKLEDLKPKDVFKELISKHEYGEEAKNEILSAFDEILEEVQSENISE</sequence>
<dbReference type="GO" id="GO:0006260">
    <property type="term" value="P:DNA replication"/>
    <property type="evidence" value="ECO:0007669"/>
    <property type="project" value="UniProtKB-KW"/>
</dbReference>
<dbReference type="RefSeq" id="WP_240714405.1">
    <property type="nucleotide sequence ID" value="NZ_JAKVTV010000005.1"/>
</dbReference>
<evidence type="ECO:0000313" key="10">
    <source>
        <dbReference type="EMBL" id="MCH4824237.1"/>
    </source>
</evidence>
<organism evidence="10 11">
    <name type="scientific">Christiangramia lutea</name>
    <dbReference type="NCBI Taxonomy" id="1607951"/>
    <lineage>
        <taxon>Bacteria</taxon>
        <taxon>Pseudomonadati</taxon>
        <taxon>Bacteroidota</taxon>
        <taxon>Flavobacteriia</taxon>
        <taxon>Flavobacteriales</taxon>
        <taxon>Flavobacteriaceae</taxon>
        <taxon>Christiangramia</taxon>
    </lineage>
</organism>
<evidence type="ECO:0000256" key="7">
    <source>
        <dbReference type="RuleBase" id="RU363069"/>
    </source>
</evidence>
<dbReference type="Gene3D" id="3.60.21.10">
    <property type="match status" value="1"/>
</dbReference>
<dbReference type="PANTHER" id="PTHR30337">
    <property type="entry name" value="COMPONENT OF ATP-DEPENDENT DSDNA EXONUCLEASE"/>
    <property type="match status" value="1"/>
</dbReference>
<evidence type="ECO:0000256" key="6">
    <source>
        <dbReference type="ARBA" id="ARBA00022839"/>
    </source>
</evidence>
<evidence type="ECO:0000259" key="9">
    <source>
        <dbReference type="Pfam" id="PF12320"/>
    </source>
</evidence>
<dbReference type="GO" id="GO:0008408">
    <property type="term" value="F:3'-5' exonuclease activity"/>
    <property type="evidence" value="ECO:0007669"/>
    <property type="project" value="InterPro"/>
</dbReference>
<accession>A0A9X1V4C3</accession>
<dbReference type="NCBIfam" id="TIGR00619">
    <property type="entry name" value="sbcd"/>
    <property type="match status" value="1"/>
</dbReference>
<proteinExistence type="inferred from homology"/>
<dbReference type="CDD" id="cd00840">
    <property type="entry name" value="MPP_Mre11_N"/>
    <property type="match status" value="1"/>
</dbReference>
<comment type="similarity">
    <text evidence="1 7">Belongs to the SbcD family.</text>
</comment>
<dbReference type="Proteomes" id="UP001139226">
    <property type="component" value="Unassembled WGS sequence"/>
</dbReference>
<comment type="subunit">
    <text evidence="2 7">Heterodimer of SbcC and SbcD.</text>
</comment>
<reference evidence="10" key="1">
    <citation type="submission" date="2022-03" db="EMBL/GenBank/DDBJ databases">
        <title>Gramella crocea sp. nov., isolated from activated sludge of a seafood processing plant.</title>
        <authorList>
            <person name="Zhang X."/>
        </authorList>
    </citation>
    <scope>NUCLEOTIDE SEQUENCE</scope>
    <source>
        <strain evidence="10">YJ019</strain>
    </source>
</reference>
<evidence type="ECO:0000256" key="1">
    <source>
        <dbReference type="ARBA" id="ARBA00010555"/>
    </source>
</evidence>
<evidence type="ECO:0000256" key="4">
    <source>
        <dbReference type="ARBA" id="ARBA00022722"/>
    </source>
</evidence>
<evidence type="ECO:0000256" key="5">
    <source>
        <dbReference type="ARBA" id="ARBA00022801"/>
    </source>
</evidence>
<feature type="domain" description="Calcineurin-like phosphoesterase" evidence="8">
    <location>
        <begin position="1"/>
        <end position="229"/>
    </location>
</feature>
<keyword evidence="11" id="KW-1185">Reference proteome</keyword>
<dbReference type="InterPro" id="IPR029052">
    <property type="entry name" value="Metallo-depent_PP-like"/>
</dbReference>
<dbReference type="GO" id="GO:0006310">
    <property type="term" value="P:DNA recombination"/>
    <property type="evidence" value="ECO:0007669"/>
    <property type="project" value="UniProtKB-KW"/>
</dbReference>
<keyword evidence="7" id="KW-0233">DNA recombination</keyword>
<protein>
    <recommendedName>
        <fullName evidence="3 7">Nuclease SbcCD subunit D</fullName>
    </recommendedName>
</protein>
<evidence type="ECO:0000313" key="11">
    <source>
        <dbReference type="Proteomes" id="UP001139226"/>
    </source>
</evidence>
<feature type="domain" description="Nuclease SbcCD subunit D C-terminal" evidence="9">
    <location>
        <begin position="277"/>
        <end position="377"/>
    </location>
</feature>
<dbReference type="InterPro" id="IPR004843">
    <property type="entry name" value="Calcineurin-like_PHP"/>
</dbReference>
<dbReference type="PANTHER" id="PTHR30337:SF0">
    <property type="entry name" value="NUCLEASE SBCCD SUBUNIT D"/>
    <property type="match status" value="1"/>
</dbReference>
<dbReference type="InterPro" id="IPR004593">
    <property type="entry name" value="SbcD"/>
</dbReference>
<evidence type="ECO:0000256" key="3">
    <source>
        <dbReference type="ARBA" id="ARBA00013365"/>
    </source>
</evidence>
<keyword evidence="5 7" id="KW-0378">Hydrolase</keyword>